<dbReference type="SUPFAM" id="SSF55920">
    <property type="entry name" value="Creatinase/aminopeptidase"/>
    <property type="match status" value="1"/>
</dbReference>
<protein>
    <recommendedName>
        <fullName evidence="10">Xaa-Pro aminopeptidase</fullName>
        <ecNumber evidence="4">3.4.11.9</ecNumber>
    </recommendedName>
    <alternativeName>
        <fullName evidence="11">Aminopeptidase P II</fullName>
    </alternativeName>
    <alternativeName>
        <fullName evidence="12">X-Pro aminopeptidase</fullName>
    </alternativeName>
</protein>
<evidence type="ECO:0000256" key="10">
    <source>
        <dbReference type="ARBA" id="ARBA00069363"/>
    </source>
</evidence>
<reference evidence="14 15" key="1">
    <citation type="submission" date="2019-02" db="EMBL/GenBank/DDBJ databases">
        <title>Prokaryotic population dynamics and viral predation in marine succession experiment using metagenomics: the confinement effect.</title>
        <authorList>
            <person name="Haro-Moreno J.M."/>
            <person name="Rodriguez-Valera F."/>
            <person name="Lopez-Perez M."/>
        </authorList>
    </citation>
    <scope>NUCLEOTIDE SEQUENCE [LARGE SCALE GENOMIC DNA]</scope>
    <source>
        <strain evidence="14">MED-G160</strain>
    </source>
</reference>
<comment type="cofactor">
    <cofactor evidence="2">
        <name>Mn(2+)</name>
        <dbReference type="ChEBI" id="CHEBI:29035"/>
    </cofactor>
</comment>
<keyword evidence="8" id="KW-0482">Metalloprotease</keyword>
<comment type="catalytic activity">
    <reaction evidence="1">
        <text>Release of any N-terminal amino acid, including proline, that is linked to proline, even from a dipeptide or tripeptide.</text>
        <dbReference type="EC" id="3.4.11.9"/>
    </reaction>
</comment>
<gene>
    <name evidence="14" type="ORF">EVA93_02010</name>
</gene>
<dbReference type="AlphaFoldDB" id="A0A520N3L3"/>
<dbReference type="GO" id="GO:0070006">
    <property type="term" value="F:metalloaminopeptidase activity"/>
    <property type="evidence" value="ECO:0007669"/>
    <property type="project" value="InterPro"/>
</dbReference>
<evidence type="ECO:0000256" key="5">
    <source>
        <dbReference type="ARBA" id="ARBA00022670"/>
    </source>
</evidence>
<dbReference type="GO" id="GO:0006508">
    <property type="term" value="P:proteolysis"/>
    <property type="evidence" value="ECO:0007669"/>
    <property type="project" value="UniProtKB-KW"/>
</dbReference>
<dbReference type="InterPro" id="IPR007865">
    <property type="entry name" value="Aminopep_P_N"/>
</dbReference>
<dbReference type="Pfam" id="PF05195">
    <property type="entry name" value="AMP_N"/>
    <property type="match status" value="1"/>
</dbReference>
<keyword evidence="7" id="KW-0378">Hydrolase</keyword>
<sequence length="431" mass="48449">MDNAIYKSRRINLSETLPKNSVLLIPGANTQYRNADSAYAFRQDSNFYYLSGFCEPDSLMAIINNDDGINSVIFVPPKDKLKEIWDGHRAGPIGAVKEFLFDKAYDNSEIDNMMPEILFGCDQVLYPIGKKNGFDQKVIDWTTEASSKDRHSKSINILDASSTIGNARLIKDDHEISLIKKACDISAEAHIEAMKNVKNAESEQSIESLYVYEFSKRGGRFPAYTPIVAGGENACVLHYIENNKKLNKNELLLVDAGCEYEMYASDITRTYPISGKFSKEQLEIYKIVHDAMNAAIDKVKEGNNIMEPQQISEKIITNGLVELGLLHGDPEDLHKKGAFKDFYMHKIGHWLGLDVHDAGDYMEGDDFMKFKPGMITTIEPGIYISRSMDVDDKWKGIGIRIEDDILVTKDGNENLTKKVPSDPAEIESLMS</sequence>
<comment type="similarity">
    <text evidence="3">Belongs to the peptidase M24B family.</text>
</comment>
<dbReference type="InterPro" id="IPR052433">
    <property type="entry name" value="X-Pro_dipept-like"/>
</dbReference>
<feature type="domain" description="Aminopeptidase P N-terminal" evidence="13">
    <location>
        <begin position="1"/>
        <end position="135"/>
    </location>
</feature>
<dbReference type="PANTHER" id="PTHR43226:SF4">
    <property type="entry name" value="XAA-PRO AMINOPEPTIDASE 3"/>
    <property type="match status" value="1"/>
</dbReference>
<dbReference type="Gene3D" id="3.40.350.10">
    <property type="entry name" value="Creatinase/prolidase N-terminal domain"/>
    <property type="match status" value="1"/>
</dbReference>
<name>A0A520N3L3_9GAMM</name>
<dbReference type="Gene3D" id="3.90.230.10">
    <property type="entry name" value="Creatinase/methionine aminopeptidase superfamily"/>
    <property type="match status" value="1"/>
</dbReference>
<evidence type="ECO:0000259" key="13">
    <source>
        <dbReference type="SMART" id="SM01011"/>
    </source>
</evidence>
<dbReference type="GO" id="GO:0030145">
    <property type="term" value="F:manganese ion binding"/>
    <property type="evidence" value="ECO:0007669"/>
    <property type="project" value="InterPro"/>
</dbReference>
<evidence type="ECO:0000256" key="2">
    <source>
        <dbReference type="ARBA" id="ARBA00001936"/>
    </source>
</evidence>
<evidence type="ECO:0000256" key="11">
    <source>
        <dbReference type="ARBA" id="ARBA00075356"/>
    </source>
</evidence>
<evidence type="ECO:0000256" key="4">
    <source>
        <dbReference type="ARBA" id="ARBA00012574"/>
    </source>
</evidence>
<evidence type="ECO:0000256" key="3">
    <source>
        <dbReference type="ARBA" id="ARBA00008766"/>
    </source>
</evidence>
<dbReference type="InterPro" id="IPR036005">
    <property type="entry name" value="Creatinase/aminopeptidase-like"/>
</dbReference>
<evidence type="ECO:0000313" key="14">
    <source>
        <dbReference type="EMBL" id="RZO27979.1"/>
    </source>
</evidence>
<dbReference type="FunFam" id="3.90.230.10:FF:000002">
    <property type="entry name" value="Xaa-Pro aminopeptidase 3"/>
    <property type="match status" value="1"/>
</dbReference>
<dbReference type="EMBL" id="SHBF01000007">
    <property type="protein sequence ID" value="RZO27979.1"/>
    <property type="molecule type" value="Genomic_DNA"/>
</dbReference>
<dbReference type="Pfam" id="PF00557">
    <property type="entry name" value="Peptidase_M24"/>
    <property type="match status" value="1"/>
</dbReference>
<dbReference type="CDD" id="cd01087">
    <property type="entry name" value="Prolidase"/>
    <property type="match status" value="1"/>
</dbReference>
<dbReference type="PANTHER" id="PTHR43226">
    <property type="entry name" value="XAA-PRO AMINOPEPTIDASE 3"/>
    <property type="match status" value="1"/>
</dbReference>
<keyword evidence="6" id="KW-0479">Metal-binding</keyword>
<evidence type="ECO:0000256" key="1">
    <source>
        <dbReference type="ARBA" id="ARBA00001424"/>
    </source>
</evidence>
<dbReference type="InterPro" id="IPR000994">
    <property type="entry name" value="Pept_M24"/>
</dbReference>
<organism evidence="14 15">
    <name type="scientific">SAR86 cluster bacterium</name>
    <dbReference type="NCBI Taxonomy" id="2030880"/>
    <lineage>
        <taxon>Bacteria</taxon>
        <taxon>Pseudomonadati</taxon>
        <taxon>Pseudomonadota</taxon>
        <taxon>Gammaproteobacteria</taxon>
        <taxon>SAR86 cluster</taxon>
    </lineage>
</organism>
<accession>A0A520N3L3</accession>
<dbReference type="SMART" id="SM01011">
    <property type="entry name" value="AMP_N"/>
    <property type="match status" value="1"/>
</dbReference>
<evidence type="ECO:0000313" key="15">
    <source>
        <dbReference type="Proteomes" id="UP000318710"/>
    </source>
</evidence>
<proteinExistence type="inferred from homology"/>
<dbReference type="EC" id="3.4.11.9" evidence="4"/>
<evidence type="ECO:0000256" key="8">
    <source>
        <dbReference type="ARBA" id="ARBA00023049"/>
    </source>
</evidence>
<evidence type="ECO:0000256" key="7">
    <source>
        <dbReference type="ARBA" id="ARBA00022801"/>
    </source>
</evidence>
<dbReference type="SUPFAM" id="SSF53092">
    <property type="entry name" value="Creatinase/prolidase N-terminal domain"/>
    <property type="match status" value="1"/>
</dbReference>
<keyword evidence="9" id="KW-0464">Manganese</keyword>
<evidence type="ECO:0000256" key="6">
    <source>
        <dbReference type="ARBA" id="ARBA00022723"/>
    </source>
</evidence>
<dbReference type="InterPro" id="IPR029149">
    <property type="entry name" value="Creatin/AminoP/Spt16_N"/>
</dbReference>
<evidence type="ECO:0000256" key="9">
    <source>
        <dbReference type="ARBA" id="ARBA00023211"/>
    </source>
</evidence>
<comment type="caution">
    <text evidence="14">The sequence shown here is derived from an EMBL/GenBank/DDBJ whole genome shotgun (WGS) entry which is preliminary data.</text>
</comment>
<evidence type="ECO:0000256" key="12">
    <source>
        <dbReference type="ARBA" id="ARBA00081411"/>
    </source>
</evidence>
<keyword evidence="5" id="KW-0645">Protease</keyword>
<dbReference type="Proteomes" id="UP000318710">
    <property type="component" value="Unassembled WGS sequence"/>
</dbReference>